<feature type="compositionally biased region" description="Basic and acidic residues" evidence="3">
    <location>
        <begin position="58"/>
        <end position="72"/>
    </location>
</feature>
<accession>A0A8E8U6Q2</accession>
<keyword evidence="4" id="KW-0378">Hydrolase</keyword>
<protein>
    <submittedName>
        <fullName evidence="4">Helicase</fullName>
    </submittedName>
</protein>
<keyword evidence="2" id="KW-0946">Virion</keyword>
<feature type="compositionally biased region" description="Basic and acidic residues" evidence="3">
    <location>
        <begin position="91"/>
        <end position="113"/>
    </location>
</feature>
<gene>
    <name evidence="4" type="primary">VP6</name>
</gene>
<dbReference type="GO" id="GO:0004386">
    <property type="term" value="F:helicase activity"/>
    <property type="evidence" value="ECO:0007669"/>
    <property type="project" value="UniProtKB-KW"/>
</dbReference>
<dbReference type="PRINTS" id="PR00902">
    <property type="entry name" value="VP6CAPSID"/>
</dbReference>
<dbReference type="GO" id="GO:0005198">
    <property type="term" value="F:structural molecule activity"/>
    <property type="evidence" value="ECO:0007669"/>
    <property type="project" value="InterPro"/>
</dbReference>
<evidence type="ECO:0000256" key="1">
    <source>
        <dbReference type="ARBA" id="ARBA00004328"/>
    </source>
</evidence>
<keyword evidence="4" id="KW-0347">Helicase</keyword>
<organism evidence="4">
    <name type="scientific">Corriparta virus</name>
    <dbReference type="NCBI Taxonomy" id="40053"/>
    <lineage>
        <taxon>Viruses</taxon>
        <taxon>Riboviria</taxon>
        <taxon>Orthornavirae</taxon>
        <taxon>Duplornaviricota</taxon>
        <taxon>Resentoviricetes</taxon>
        <taxon>Reovirales</taxon>
        <taxon>Sedoreoviridae</taxon>
        <taxon>Orbivirus</taxon>
        <taxon>Orbivirus alphamitchellense</taxon>
    </lineage>
</organism>
<feature type="region of interest" description="Disordered" evidence="3">
    <location>
        <begin position="38"/>
        <end position="173"/>
    </location>
</feature>
<comment type="subcellular location">
    <subcellularLocation>
        <location evidence="1">Virion</location>
    </subcellularLocation>
</comment>
<name>A0A8E8U6Q2_9REOV</name>
<feature type="compositionally biased region" description="Basic and acidic residues" evidence="3">
    <location>
        <begin position="136"/>
        <end position="151"/>
    </location>
</feature>
<feature type="compositionally biased region" description="Basic and acidic residues" evidence="3">
    <location>
        <begin position="162"/>
        <end position="171"/>
    </location>
</feature>
<dbReference type="EMBL" id="MW809647">
    <property type="protein sequence ID" value="QWE80479.1"/>
    <property type="molecule type" value="Genomic_RNA"/>
</dbReference>
<dbReference type="InterPro" id="IPR001399">
    <property type="entry name" value="Orbi_VP6"/>
</dbReference>
<evidence type="ECO:0000313" key="4">
    <source>
        <dbReference type="EMBL" id="QWE80479.1"/>
    </source>
</evidence>
<keyword evidence="4" id="KW-0067">ATP-binding</keyword>
<sequence>MTRVLVLAPGDLISQITTELKNDGVRFEYDLPEGVQTSGTAEMGAGECVSGGGSRMVRGTDRAAGSDEKSEKASCGSAATPGSVLSTGKGDAGKDDAKTEDRSSKDGDRRDPAGDAAGEELGKGRDAQEVNNNGDVGKKHAEGDVRGDVGLHTKAVSGGVDRGGETKKEGTGDAIDVGSKKMVLTKSVASAIMEHTGMEPEVVGGDVKDKMSVLQISNAVGKYLGMSPDMIREQTDILTSLKKEAKKKKLSIDVVRVESEAKFNSIFPSSGNKKVGVGKMSGVGMVTNKKEYVSQASVMFTSPTGDPGWKEVSREAMKRSNIRAYVHDPEKSGVPSHEALVTLIRSL</sequence>
<keyword evidence="4" id="KW-0547">Nucleotide-binding</keyword>
<dbReference type="Pfam" id="PF01516">
    <property type="entry name" value="Orbi_VP6"/>
    <property type="match status" value="1"/>
</dbReference>
<reference evidence="4" key="1">
    <citation type="submission" date="2021-03" db="EMBL/GenBank/DDBJ databases">
        <title>New orbiviruses detected in biting midges and mosquitoes from the Zambezi region, Namibia.</title>
        <authorList>
            <person name="Guggemos H.D."/>
            <person name="Fendt M."/>
            <person name="Hermanns K."/>
            <person name="Hieke C."/>
            <person name="Heyde V."/>
            <person name="Mfune J.K.E."/>
            <person name="Borgemeister C."/>
            <person name="Junglen S."/>
        </authorList>
    </citation>
    <scope>NUCLEOTIDE SEQUENCE</scope>
    <source>
        <strain evidence="4">MP416-NA-2018</strain>
    </source>
</reference>
<evidence type="ECO:0000256" key="2">
    <source>
        <dbReference type="ARBA" id="ARBA00022844"/>
    </source>
</evidence>
<proteinExistence type="predicted"/>
<dbReference type="GO" id="GO:0019028">
    <property type="term" value="C:viral capsid"/>
    <property type="evidence" value="ECO:0007669"/>
    <property type="project" value="InterPro"/>
</dbReference>
<evidence type="ECO:0000256" key="3">
    <source>
        <dbReference type="SAM" id="MobiDB-lite"/>
    </source>
</evidence>